<keyword evidence="3 4" id="KW-0067">ATP-binding</keyword>
<evidence type="ECO:0000256" key="2">
    <source>
        <dbReference type="ARBA" id="ARBA00022741"/>
    </source>
</evidence>
<dbReference type="GO" id="GO:0016887">
    <property type="term" value="F:ATP hydrolysis activity"/>
    <property type="evidence" value="ECO:0007669"/>
    <property type="project" value="InterPro"/>
</dbReference>
<reference evidence="8" key="3">
    <citation type="submission" date="2020-12" db="UniProtKB">
        <authorList>
            <consortium name="EnsemblPlants"/>
        </authorList>
    </citation>
    <scope>IDENTIFICATION</scope>
</reference>
<dbReference type="RefSeq" id="XP_073395221.1">
    <property type="nucleotide sequence ID" value="XM_073539120.1"/>
</dbReference>
<dbReference type="GO" id="GO:0005524">
    <property type="term" value="F:ATP binding"/>
    <property type="evidence" value="ECO:0007669"/>
    <property type="project" value="UniProtKB-KW"/>
</dbReference>
<dbReference type="Gene3D" id="1.10.8.60">
    <property type="match status" value="1"/>
</dbReference>
<dbReference type="InterPro" id="IPR027417">
    <property type="entry name" value="P-loop_NTPase"/>
</dbReference>
<dbReference type="EnsemblPlants" id="Pp3c15_4440V3.2">
    <property type="protein sequence ID" value="Pp3c15_4440V3.2"/>
    <property type="gene ID" value="Pp3c15_4440"/>
</dbReference>
<feature type="region of interest" description="Disordered" evidence="5">
    <location>
        <begin position="224"/>
        <end position="247"/>
    </location>
</feature>
<dbReference type="InterPro" id="IPR003960">
    <property type="entry name" value="ATPase_AAA_CS"/>
</dbReference>
<dbReference type="KEGG" id="ppp:112292340"/>
<dbReference type="SUPFAM" id="SSF52540">
    <property type="entry name" value="P-loop containing nucleoside triphosphate hydrolases"/>
    <property type="match status" value="1"/>
</dbReference>
<protein>
    <recommendedName>
        <fullName evidence="6">AAA+ ATPase domain-containing protein</fullName>
    </recommendedName>
</protein>
<dbReference type="SMART" id="SM00382">
    <property type="entry name" value="AAA"/>
    <property type="match status" value="1"/>
</dbReference>
<dbReference type="RefSeq" id="XP_024396457.1">
    <property type="nucleotide sequence ID" value="XM_024540689.2"/>
</dbReference>
<sequence>MRRVNALSRALSFARIHTPPAASSHCTSSPAVECLSASSLGRIPSDGSTNVPALREWMQCMFRALFTQGFQVTPKDIRSNLAMGVGLLLGVTVATQQALAEKASTDRNVTGAAEGDHLPSEVALDTEKVVQQVRSGMDERLAALKLLNYVLPPLTIAAKGQQVSVRFPVSPSCDISHLLVDVVARLGGPINDGGIGGNEVVVRAWDSAVARQLLISARDSQVQDINGLPKDSSADHPVDRTSKGSDPETSRLCVLVFEPLIGDYKSSEIEFLKKGYLSREELDAIVSSLSIASGFDPNDSRKAPKRTKEGNTVEGIPEGPGELDSGNLDEWPPGSRWKYRGGVPPGESPPKERSGSNRVPARGKSKTLEGLEAMGVKIYGSENIEGALEGEHISWDNIAGYYEQKREIEDMVLLALKRPEVYDNIARGTRRKFETNRPRAILFEGPPGTGKTSCARVIASQSGVPLLYVPLEVVMSKYYGESERLLASVFSAGNELPEGAIVFLDEIDSLATTRDSEMHEATRRMLSVLLRQMDGFEQDKRVIVIAATNRKQDLDPALLSRFDTSVAFNLPDENTREEIASQYARHLSSPDLKNLASVCDGMSGRDIHDVCQHAERRWASKLIRGQAGNGPAQGLPPIQEYIECAEQRRQTIVRYAHSNSDFFRLGQLAQSPSPKSSRHRTLG</sequence>
<feature type="compositionally biased region" description="Basic and acidic residues" evidence="5">
    <location>
        <begin position="232"/>
        <end position="247"/>
    </location>
</feature>
<dbReference type="RefSeq" id="XP_073395223.1">
    <property type="nucleotide sequence ID" value="XM_073539122.1"/>
</dbReference>
<dbReference type="GO" id="GO:0008540">
    <property type="term" value="C:proteasome regulatory particle, base subcomplex"/>
    <property type="evidence" value="ECO:0000318"/>
    <property type="project" value="GO_Central"/>
</dbReference>
<dbReference type="EnsemblPlants" id="Pp3c15_4440V3.1">
    <property type="protein sequence ID" value="Pp3c15_4440V3.1"/>
    <property type="gene ID" value="Pp3c15_4440"/>
</dbReference>
<dbReference type="Gramene" id="Pp3c15_4440V3.3">
    <property type="protein sequence ID" value="Pp3c15_4440V3.3"/>
    <property type="gene ID" value="Pp3c15_4440"/>
</dbReference>
<evidence type="ECO:0000259" key="6">
    <source>
        <dbReference type="SMART" id="SM00382"/>
    </source>
</evidence>
<dbReference type="InterPro" id="IPR003959">
    <property type="entry name" value="ATPase_AAA_core"/>
</dbReference>
<dbReference type="AlphaFoldDB" id="A0A2K1JBX8"/>
<dbReference type="OrthoDB" id="5925at2759"/>
<dbReference type="STRING" id="3218.A0A2K1JBX8"/>
<dbReference type="OMA" id="DSMIMFG"/>
<dbReference type="RefSeq" id="XP_073395220.1">
    <property type="nucleotide sequence ID" value="XM_073539119.1"/>
</dbReference>
<dbReference type="Proteomes" id="UP000006727">
    <property type="component" value="Chromosome 15"/>
</dbReference>
<keyword evidence="9" id="KW-1185">Reference proteome</keyword>
<feature type="domain" description="AAA+ ATPase" evidence="6">
    <location>
        <begin position="437"/>
        <end position="572"/>
    </location>
</feature>
<proteinExistence type="inferred from homology"/>
<dbReference type="EnsemblPlants" id="Pp3c15_4440V3.3">
    <property type="protein sequence ID" value="Pp3c15_4440V3.3"/>
    <property type="gene ID" value="Pp3c15_4440"/>
</dbReference>
<dbReference type="PaxDb" id="3218-PP1S83_97V6.1"/>
<dbReference type="GeneID" id="112292340"/>
<evidence type="ECO:0000256" key="1">
    <source>
        <dbReference type="ARBA" id="ARBA00006914"/>
    </source>
</evidence>
<accession>A0A2K1JBX8</accession>
<organism evidence="7">
    <name type="scientific">Physcomitrium patens</name>
    <name type="common">Spreading-leaved earth moss</name>
    <name type="synonym">Physcomitrella patens</name>
    <dbReference type="NCBI Taxonomy" id="3218"/>
    <lineage>
        <taxon>Eukaryota</taxon>
        <taxon>Viridiplantae</taxon>
        <taxon>Streptophyta</taxon>
        <taxon>Embryophyta</taxon>
        <taxon>Bryophyta</taxon>
        <taxon>Bryophytina</taxon>
        <taxon>Bryopsida</taxon>
        <taxon>Funariidae</taxon>
        <taxon>Funariales</taxon>
        <taxon>Funariaceae</taxon>
        <taxon>Physcomitrium</taxon>
    </lineage>
</organism>
<name>A0A2K1JBX8_PHYPA</name>
<keyword evidence="2 4" id="KW-0547">Nucleotide-binding</keyword>
<dbReference type="PROSITE" id="PS00674">
    <property type="entry name" value="AAA"/>
    <property type="match status" value="1"/>
</dbReference>
<feature type="compositionally biased region" description="Basic and acidic residues" evidence="5">
    <location>
        <begin position="298"/>
        <end position="311"/>
    </location>
</feature>
<dbReference type="RefSeq" id="XP_073395222.1">
    <property type="nucleotide sequence ID" value="XM_073539121.1"/>
</dbReference>
<dbReference type="CDD" id="cd19481">
    <property type="entry name" value="RecA-like_protease"/>
    <property type="match status" value="1"/>
</dbReference>
<evidence type="ECO:0000256" key="4">
    <source>
        <dbReference type="RuleBase" id="RU003651"/>
    </source>
</evidence>
<dbReference type="InterPro" id="IPR003593">
    <property type="entry name" value="AAA+_ATPase"/>
</dbReference>
<comment type="similarity">
    <text evidence="1 4">Belongs to the AAA ATPase family.</text>
</comment>
<reference evidence="7 9" key="2">
    <citation type="journal article" date="2018" name="Plant J.">
        <title>The Physcomitrella patens chromosome-scale assembly reveals moss genome structure and evolution.</title>
        <authorList>
            <person name="Lang D."/>
            <person name="Ullrich K.K."/>
            <person name="Murat F."/>
            <person name="Fuchs J."/>
            <person name="Jenkins J."/>
            <person name="Haas F.B."/>
            <person name="Piednoel M."/>
            <person name="Gundlach H."/>
            <person name="Van Bel M."/>
            <person name="Meyberg R."/>
            <person name="Vives C."/>
            <person name="Morata J."/>
            <person name="Symeonidi A."/>
            <person name="Hiss M."/>
            <person name="Muchero W."/>
            <person name="Kamisugi Y."/>
            <person name="Saleh O."/>
            <person name="Blanc G."/>
            <person name="Decker E.L."/>
            <person name="van Gessel N."/>
            <person name="Grimwood J."/>
            <person name="Hayes R.D."/>
            <person name="Graham S.W."/>
            <person name="Gunter L.E."/>
            <person name="McDaniel S.F."/>
            <person name="Hoernstein S.N.W."/>
            <person name="Larsson A."/>
            <person name="Li F.W."/>
            <person name="Perroud P.F."/>
            <person name="Phillips J."/>
            <person name="Ranjan P."/>
            <person name="Rokshar D.S."/>
            <person name="Rothfels C.J."/>
            <person name="Schneider L."/>
            <person name="Shu S."/>
            <person name="Stevenson D.W."/>
            <person name="Thummler F."/>
            <person name="Tillich M."/>
            <person name="Villarreal Aguilar J.C."/>
            <person name="Widiez T."/>
            <person name="Wong G.K."/>
            <person name="Wymore A."/>
            <person name="Zhang Y."/>
            <person name="Zimmer A.D."/>
            <person name="Quatrano R.S."/>
            <person name="Mayer K.F.X."/>
            <person name="Goodstein D."/>
            <person name="Casacuberta J.M."/>
            <person name="Vandepoele K."/>
            <person name="Reski R."/>
            <person name="Cuming A.C."/>
            <person name="Tuskan G.A."/>
            <person name="Maumus F."/>
            <person name="Salse J."/>
            <person name="Schmutz J."/>
            <person name="Rensing S.A."/>
        </authorList>
    </citation>
    <scope>NUCLEOTIDE SEQUENCE [LARGE SCALE GENOMIC DNA]</scope>
    <source>
        <strain evidence="8 9">cv. Gransden 2004</strain>
    </source>
</reference>
<dbReference type="Gramene" id="Pp3c15_4440V3.2">
    <property type="protein sequence ID" value="Pp3c15_4440V3.2"/>
    <property type="gene ID" value="Pp3c15_4440"/>
</dbReference>
<gene>
    <name evidence="8" type="primary">LOC112292340</name>
    <name evidence="7" type="ORF">PHYPA_019299</name>
</gene>
<dbReference type="FunCoup" id="A0A2K1JBX8">
    <property type="interactions" value="218"/>
</dbReference>
<dbReference type="Gene3D" id="3.40.50.300">
    <property type="entry name" value="P-loop containing nucleotide triphosphate hydrolases"/>
    <property type="match status" value="1"/>
</dbReference>
<evidence type="ECO:0000313" key="8">
    <source>
        <dbReference type="EnsemblPlants" id="Pp3c15_4440V3.1"/>
    </source>
</evidence>
<evidence type="ECO:0000256" key="3">
    <source>
        <dbReference type="ARBA" id="ARBA00022840"/>
    </source>
</evidence>
<dbReference type="GO" id="GO:0036402">
    <property type="term" value="F:proteasome-activating activity"/>
    <property type="evidence" value="ECO:0000318"/>
    <property type="project" value="GO_Central"/>
</dbReference>
<evidence type="ECO:0000313" key="9">
    <source>
        <dbReference type="Proteomes" id="UP000006727"/>
    </source>
</evidence>
<dbReference type="InterPro" id="IPR050221">
    <property type="entry name" value="26S_Proteasome_ATPase"/>
</dbReference>
<dbReference type="Pfam" id="PF00004">
    <property type="entry name" value="AAA"/>
    <property type="match status" value="1"/>
</dbReference>
<dbReference type="EMBL" id="ABEU02000015">
    <property type="protein sequence ID" value="PNR39021.1"/>
    <property type="molecule type" value="Genomic_DNA"/>
</dbReference>
<dbReference type="GO" id="GO:0043161">
    <property type="term" value="P:proteasome-mediated ubiquitin-dependent protein catabolic process"/>
    <property type="evidence" value="ECO:0000318"/>
    <property type="project" value="GO_Central"/>
</dbReference>
<dbReference type="PANTHER" id="PTHR23073">
    <property type="entry name" value="26S PROTEASOME REGULATORY SUBUNIT"/>
    <property type="match status" value="1"/>
</dbReference>
<evidence type="ECO:0000256" key="5">
    <source>
        <dbReference type="SAM" id="MobiDB-lite"/>
    </source>
</evidence>
<dbReference type="Gramene" id="Pp3c15_4440V3.1">
    <property type="protein sequence ID" value="Pp3c15_4440V3.1"/>
    <property type="gene ID" value="Pp3c15_4440"/>
</dbReference>
<feature type="region of interest" description="Disordered" evidence="5">
    <location>
        <begin position="293"/>
        <end position="365"/>
    </location>
</feature>
<evidence type="ECO:0000313" key="7">
    <source>
        <dbReference type="EMBL" id="PNR39021.1"/>
    </source>
</evidence>
<reference evidence="7 9" key="1">
    <citation type="journal article" date="2008" name="Science">
        <title>The Physcomitrella genome reveals evolutionary insights into the conquest of land by plants.</title>
        <authorList>
            <person name="Rensing S."/>
            <person name="Lang D."/>
            <person name="Zimmer A."/>
            <person name="Terry A."/>
            <person name="Salamov A."/>
            <person name="Shapiro H."/>
            <person name="Nishiyama T."/>
            <person name="Perroud P.-F."/>
            <person name="Lindquist E."/>
            <person name="Kamisugi Y."/>
            <person name="Tanahashi T."/>
            <person name="Sakakibara K."/>
            <person name="Fujita T."/>
            <person name="Oishi K."/>
            <person name="Shin-I T."/>
            <person name="Kuroki Y."/>
            <person name="Toyoda A."/>
            <person name="Suzuki Y."/>
            <person name="Hashimoto A."/>
            <person name="Yamaguchi K."/>
            <person name="Sugano A."/>
            <person name="Kohara Y."/>
            <person name="Fujiyama A."/>
            <person name="Anterola A."/>
            <person name="Aoki S."/>
            <person name="Ashton N."/>
            <person name="Barbazuk W.B."/>
            <person name="Barker E."/>
            <person name="Bennetzen J."/>
            <person name="Bezanilla M."/>
            <person name="Blankenship R."/>
            <person name="Cho S.H."/>
            <person name="Dutcher S."/>
            <person name="Estelle M."/>
            <person name="Fawcett J.A."/>
            <person name="Gundlach H."/>
            <person name="Hanada K."/>
            <person name="Heyl A."/>
            <person name="Hicks K.A."/>
            <person name="Hugh J."/>
            <person name="Lohr M."/>
            <person name="Mayer K."/>
            <person name="Melkozernov A."/>
            <person name="Murata T."/>
            <person name="Nelson D."/>
            <person name="Pils B."/>
            <person name="Prigge M."/>
            <person name="Reiss B."/>
            <person name="Renner T."/>
            <person name="Rombauts S."/>
            <person name="Rushton P."/>
            <person name="Sanderfoot A."/>
            <person name="Schween G."/>
            <person name="Shiu S.-H."/>
            <person name="Stueber K."/>
            <person name="Theodoulou F.L."/>
            <person name="Tu H."/>
            <person name="Van de Peer Y."/>
            <person name="Verrier P.J."/>
            <person name="Waters E."/>
            <person name="Wood A."/>
            <person name="Yang L."/>
            <person name="Cove D."/>
            <person name="Cuming A."/>
            <person name="Hasebe M."/>
            <person name="Lucas S."/>
            <person name="Mishler D.B."/>
            <person name="Reski R."/>
            <person name="Grigoriev I."/>
            <person name="Quatrano R.S."/>
            <person name="Boore J.L."/>
        </authorList>
    </citation>
    <scope>NUCLEOTIDE SEQUENCE [LARGE SCALE GENOMIC DNA]</scope>
    <source>
        <strain evidence="8 9">cv. Gransden 2004</strain>
    </source>
</reference>